<keyword evidence="8" id="KW-0804">Transcription</keyword>
<evidence type="ECO:0000313" key="12">
    <source>
        <dbReference type="EMBL" id="EEC43111.1"/>
    </source>
</evidence>
<dbReference type="EC" id="3.5.1.98" evidence="3"/>
<evidence type="ECO:0000256" key="2">
    <source>
        <dbReference type="ARBA" id="ARBA00007738"/>
    </source>
</evidence>
<feature type="region of interest" description="Disordered" evidence="10">
    <location>
        <begin position="1"/>
        <end position="99"/>
    </location>
</feature>
<dbReference type="Proteomes" id="UP000000759">
    <property type="component" value="Chromosome 30"/>
</dbReference>
<dbReference type="InterPro" id="IPR037138">
    <property type="entry name" value="His_deacetylse_dom_sf"/>
</dbReference>
<evidence type="ECO:0000256" key="3">
    <source>
        <dbReference type="ARBA" id="ARBA00012111"/>
    </source>
</evidence>
<feature type="domain" description="Histone deacetylase" evidence="11">
    <location>
        <begin position="793"/>
        <end position="1087"/>
    </location>
</feature>
<dbReference type="STRING" id="556484.B7GE87"/>
<comment type="similarity">
    <text evidence="2">Belongs to the histone deacetylase family. HD type 2 subfamily.</text>
</comment>
<dbReference type="InterPro" id="IPR023801">
    <property type="entry name" value="His_deacetylse_dom"/>
</dbReference>
<dbReference type="InterPro" id="IPR023696">
    <property type="entry name" value="Ureohydrolase_dom_sf"/>
</dbReference>
<feature type="region of interest" description="Disordered" evidence="10">
    <location>
        <begin position="1101"/>
        <end position="1134"/>
    </location>
</feature>
<dbReference type="OrthoDB" id="424012at2759"/>
<dbReference type="GO" id="GO:0040029">
    <property type="term" value="P:epigenetic regulation of gene expression"/>
    <property type="evidence" value="ECO:0007669"/>
    <property type="project" value="TreeGrafter"/>
</dbReference>
<dbReference type="eggNOG" id="KOG1343">
    <property type="taxonomic scope" value="Eukaryota"/>
</dbReference>
<dbReference type="PANTHER" id="PTHR10625:SF5">
    <property type="entry name" value="HISTONE DEACETYLASE"/>
    <property type="match status" value="1"/>
</dbReference>
<evidence type="ECO:0000256" key="6">
    <source>
        <dbReference type="ARBA" id="ARBA00022853"/>
    </source>
</evidence>
<dbReference type="Pfam" id="PF00850">
    <property type="entry name" value="Hist_deacetyl"/>
    <property type="match status" value="1"/>
</dbReference>
<comment type="subcellular location">
    <subcellularLocation>
        <location evidence="1">Nucleus</location>
    </subcellularLocation>
</comment>
<evidence type="ECO:0000256" key="1">
    <source>
        <dbReference type="ARBA" id="ARBA00004123"/>
    </source>
</evidence>
<dbReference type="EMBL" id="CM000632">
    <property type="protein sequence ID" value="EEC43111.1"/>
    <property type="molecule type" value="Genomic_DNA"/>
</dbReference>
<dbReference type="PANTHER" id="PTHR10625">
    <property type="entry name" value="HISTONE DEACETYLASE HDAC1-RELATED"/>
    <property type="match status" value="1"/>
</dbReference>
<dbReference type="SUPFAM" id="SSF52768">
    <property type="entry name" value="Arginase/deacetylase"/>
    <property type="match status" value="1"/>
</dbReference>
<evidence type="ECO:0000256" key="7">
    <source>
        <dbReference type="ARBA" id="ARBA00023015"/>
    </source>
</evidence>
<dbReference type="RefSeq" id="XP_002185442.1">
    <property type="nucleotide sequence ID" value="XM_002185406.1"/>
</dbReference>
<dbReference type="GeneID" id="7199322"/>
<evidence type="ECO:0000256" key="8">
    <source>
        <dbReference type="ARBA" id="ARBA00023163"/>
    </source>
</evidence>
<dbReference type="AlphaFoldDB" id="B7GE87"/>
<name>B7GE87_PHATC</name>
<dbReference type="OMA" id="GYGVPCC"/>
<dbReference type="HOGENOM" id="CLU_266236_0_0_1"/>
<evidence type="ECO:0000259" key="11">
    <source>
        <dbReference type="Pfam" id="PF00850"/>
    </source>
</evidence>
<feature type="region of interest" description="Disordered" evidence="10">
    <location>
        <begin position="323"/>
        <end position="348"/>
    </location>
</feature>
<evidence type="ECO:0000256" key="4">
    <source>
        <dbReference type="ARBA" id="ARBA00022491"/>
    </source>
</evidence>
<proteinExistence type="inferred from homology"/>
<dbReference type="PaxDb" id="2850-Phatr50482"/>
<dbReference type="Gene3D" id="3.40.800.20">
    <property type="entry name" value="Histone deacetylase domain"/>
    <property type="match status" value="1"/>
</dbReference>
<evidence type="ECO:0000256" key="9">
    <source>
        <dbReference type="ARBA" id="ARBA00023242"/>
    </source>
</evidence>
<dbReference type="GO" id="GO:0141221">
    <property type="term" value="F:histone deacetylase activity, hydrolytic mechanism"/>
    <property type="evidence" value="ECO:0007669"/>
    <property type="project" value="UniProtKB-EC"/>
</dbReference>
<keyword evidence="5" id="KW-0378">Hydrolase</keyword>
<feature type="compositionally biased region" description="Polar residues" evidence="10">
    <location>
        <begin position="62"/>
        <end position="77"/>
    </location>
</feature>
<dbReference type="KEGG" id="pti:PHATRDRAFT_50482"/>
<dbReference type="GO" id="GO:0005737">
    <property type="term" value="C:cytoplasm"/>
    <property type="evidence" value="ECO:0007669"/>
    <property type="project" value="TreeGrafter"/>
</dbReference>
<reference evidence="12 13" key="1">
    <citation type="journal article" date="2008" name="Nature">
        <title>The Phaeodactylum genome reveals the evolutionary history of diatom genomes.</title>
        <authorList>
            <person name="Bowler C."/>
            <person name="Allen A.E."/>
            <person name="Badger J.H."/>
            <person name="Grimwood J."/>
            <person name="Jabbari K."/>
            <person name="Kuo A."/>
            <person name="Maheswari U."/>
            <person name="Martens C."/>
            <person name="Maumus F."/>
            <person name="Otillar R.P."/>
            <person name="Rayko E."/>
            <person name="Salamov A."/>
            <person name="Vandepoele K."/>
            <person name="Beszteri B."/>
            <person name="Gruber A."/>
            <person name="Heijde M."/>
            <person name="Katinka M."/>
            <person name="Mock T."/>
            <person name="Valentin K."/>
            <person name="Verret F."/>
            <person name="Berges J.A."/>
            <person name="Brownlee C."/>
            <person name="Cadoret J.P."/>
            <person name="Chiovitti A."/>
            <person name="Choi C.J."/>
            <person name="Coesel S."/>
            <person name="De Martino A."/>
            <person name="Detter J.C."/>
            <person name="Durkin C."/>
            <person name="Falciatore A."/>
            <person name="Fournet J."/>
            <person name="Haruta M."/>
            <person name="Huysman M.J."/>
            <person name="Jenkins B.D."/>
            <person name="Jiroutova K."/>
            <person name="Jorgensen R.E."/>
            <person name="Joubert Y."/>
            <person name="Kaplan A."/>
            <person name="Kroger N."/>
            <person name="Kroth P.G."/>
            <person name="La Roche J."/>
            <person name="Lindquist E."/>
            <person name="Lommer M."/>
            <person name="Martin-Jezequel V."/>
            <person name="Lopez P.J."/>
            <person name="Lucas S."/>
            <person name="Mangogna M."/>
            <person name="McGinnis K."/>
            <person name="Medlin L.K."/>
            <person name="Montsant A."/>
            <person name="Oudot-Le Secq M.P."/>
            <person name="Napoli C."/>
            <person name="Obornik M."/>
            <person name="Parker M.S."/>
            <person name="Petit J.L."/>
            <person name="Porcel B.M."/>
            <person name="Poulsen N."/>
            <person name="Robison M."/>
            <person name="Rychlewski L."/>
            <person name="Rynearson T.A."/>
            <person name="Schmutz J."/>
            <person name="Shapiro H."/>
            <person name="Siaut M."/>
            <person name="Stanley M."/>
            <person name="Sussman M.R."/>
            <person name="Taylor A.R."/>
            <person name="Vardi A."/>
            <person name="von Dassow P."/>
            <person name="Vyverman W."/>
            <person name="Willis A."/>
            <person name="Wyrwicz L.S."/>
            <person name="Rokhsar D.S."/>
            <person name="Weissenbach J."/>
            <person name="Armbrust E.V."/>
            <person name="Green B.R."/>
            <person name="Van de Peer Y."/>
            <person name="Grigoriev I.V."/>
        </authorList>
    </citation>
    <scope>NUCLEOTIDE SEQUENCE [LARGE SCALE GENOMIC DNA]</scope>
    <source>
        <strain evidence="12 13">CCAP 1055/1</strain>
    </source>
</reference>
<keyword evidence="13" id="KW-1185">Reference proteome</keyword>
<keyword evidence="4" id="KW-0678">Repressor</keyword>
<evidence type="ECO:0000256" key="10">
    <source>
        <dbReference type="SAM" id="MobiDB-lite"/>
    </source>
</evidence>
<organism evidence="12 13">
    <name type="scientific">Phaeodactylum tricornutum (strain CCAP 1055/1)</name>
    <dbReference type="NCBI Taxonomy" id="556484"/>
    <lineage>
        <taxon>Eukaryota</taxon>
        <taxon>Sar</taxon>
        <taxon>Stramenopiles</taxon>
        <taxon>Ochrophyta</taxon>
        <taxon>Bacillariophyta</taxon>
        <taxon>Bacillariophyceae</taxon>
        <taxon>Bacillariophycidae</taxon>
        <taxon>Naviculales</taxon>
        <taxon>Phaeodactylaceae</taxon>
        <taxon>Phaeodactylum</taxon>
    </lineage>
</organism>
<keyword evidence="7" id="KW-0805">Transcription regulation</keyword>
<keyword evidence="6" id="KW-0156">Chromatin regulator</keyword>
<sequence length="1188" mass="129454">MDPEEQKISRGILLSETRGISNEYGGDSTREDLARIDSSSPATETPPAKKPKRESPCPESNGIANAESSSKPSSTVGNDAAPSVDFPPEAGGTQPDSQGRDEIVSLYISLEPISTKVPQIPKLTEFEVKQLEAVLEFKNSSEWRDDWMGNLAFADLDVGNPAISSKSRDKQHTFRQPLIQWAHNDQSNAKYVWFLICHVYNIPSIPPAARKILGAVDLRSSVNMEKTLRRVMYDPEVLREDGWTTAKSNEYIGATGGPHNIGEQIYWDGSNAVVIAYIHDPGLRVSDIGDLWKAIWAGNDDDDDVLTTTFDLEAEELLEAKRKWQRRQSSRSGGGLSSSRHPKKSNVSDDFNVAGVELGIVLGASYSKGARNGVYWPARVMHASEKMGTKSQTKRQSSKNKIDLVFLAPYWNSLEQSFAARKVEALSENRKSSFHSNPLFQFETVEATDDMIKEYLYRPECELDLQQLRLSFRFTGLPKGAFSRFVDAHRLALGLQNYAVRHLKKNVSATDRATAGLFEAHPLAVRAPIYPSIVLELPFAFILSQLPTLSSQSGFEHERHEPVLELKTIVDSMKPPSCWGKNIIAALPTSADEGRNIHEGTGDITPWKITTMSNGKSSKNREYEIGHFLSGLLALQQAFDDHTSSPAVLGVIHEFDNLLVLVSQKNITTAGTESERTSRLKDLVRNWAILKGHGEEGLSIEKSSGESLVVSEWHRATERLFKYIVESFSASISRRGISTVFTDTRCNGHITSNDCFERAVRLPAALKGAKLAGAGSDENCRLISAVDESYLKYVEHTLLPKAHDSAYLKRMRGRCAAAVNETEILVLTEDSEGNGGSDTHGSKGTWAAAVTAVAAAVAAADMIVGGESTNAFCATRPPGHHAGKGLHPMKAVSNGFCVLNAVACAAIHATSSILEGGLGLKRVCIIDFDVHHGNGTQDILCSTFNPHFLYVSIHAGGPHVNGVAIDDDPDHELHELASNPKQGGGIYPGRCGDTSPHKGVLNIPLGSKVTAHAVGAALLSTVTPAVNKFTPDLIILSAGFDAHKSDPMCLGSLNAEDFGHITEVCCQLAYKSCSGRVLSVLEGGYGVPCCRPQKNVFIPSPGRGDREIESISQKQKDGPELPPSTPSALQIPRPQPSRLLQLGDDLPESMDDQVPFALQRRLEKCHAEGFVECVKEHVASLMRCNKRT</sequence>
<evidence type="ECO:0000313" key="13">
    <source>
        <dbReference type="Proteomes" id="UP000000759"/>
    </source>
</evidence>
<gene>
    <name evidence="12" type="ORF">PHATRDRAFT_50482</name>
</gene>
<keyword evidence="9" id="KW-0539">Nucleus</keyword>
<protein>
    <recommendedName>
        <fullName evidence="3">histone deacetylase</fullName>
        <ecNumber evidence="3">3.5.1.98</ecNumber>
    </recommendedName>
</protein>
<reference evidence="13" key="2">
    <citation type="submission" date="2008-08" db="EMBL/GenBank/DDBJ databases">
        <authorList>
            <consortium name="Diatom Consortium"/>
            <person name="Grigoriev I."/>
            <person name="Grimwood J."/>
            <person name="Kuo A."/>
            <person name="Otillar R.P."/>
            <person name="Salamov A."/>
            <person name="Detter J.C."/>
            <person name="Lindquist E."/>
            <person name="Shapiro H."/>
            <person name="Lucas S."/>
            <person name="Glavina del Rio T."/>
            <person name="Pitluck S."/>
            <person name="Rokhsar D."/>
            <person name="Bowler C."/>
        </authorList>
    </citation>
    <scope>GENOME REANNOTATION</scope>
    <source>
        <strain evidence="13">CCAP 1055/1</strain>
    </source>
</reference>
<dbReference type="InParanoid" id="B7GE87"/>
<evidence type="ECO:0000256" key="5">
    <source>
        <dbReference type="ARBA" id="ARBA00022801"/>
    </source>
</evidence>
<accession>B7GE87</accession>
<dbReference type="GO" id="GO:0000118">
    <property type="term" value="C:histone deacetylase complex"/>
    <property type="evidence" value="ECO:0007669"/>
    <property type="project" value="TreeGrafter"/>
</dbReference>
<feature type="compositionally biased region" description="Basic and acidic residues" evidence="10">
    <location>
        <begin position="1103"/>
        <end position="1119"/>
    </location>
</feature>